<comment type="subcellular location">
    <subcellularLocation>
        <location evidence="1">Membrane</location>
        <topology evidence="1">Multi-pass membrane protein</topology>
    </subcellularLocation>
</comment>
<dbReference type="InterPro" id="IPR039261">
    <property type="entry name" value="FNR_nucleotide-bd"/>
</dbReference>
<accession>A0A7C8NLE7</accession>
<dbReference type="GO" id="GO:0000293">
    <property type="term" value="F:ferric-chelate reductase activity"/>
    <property type="evidence" value="ECO:0007669"/>
    <property type="project" value="TreeGrafter"/>
</dbReference>
<dbReference type="Pfam" id="PF01794">
    <property type="entry name" value="Ferric_reduct"/>
    <property type="match status" value="1"/>
</dbReference>
<evidence type="ECO:0000256" key="6">
    <source>
        <dbReference type="ARBA" id="ARBA00023136"/>
    </source>
</evidence>
<evidence type="ECO:0000313" key="9">
    <source>
        <dbReference type="EMBL" id="KAF3124106.1"/>
    </source>
</evidence>
<keyword evidence="3 7" id="KW-0812">Transmembrane</keyword>
<dbReference type="Gene3D" id="3.40.50.80">
    <property type="entry name" value="Nucleotide-binding domain of ferredoxin-NADP reductase (FNR) module"/>
    <property type="match status" value="1"/>
</dbReference>
<evidence type="ECO:0000259" key="8">
    <source>
        <dbReference type="Pfam" id="PF01794"/>
    </source>
</evidence>
<gene>
    <name evidence="9" type="ORF">TWF703_000549</name>
</gene>
<dbReference type="AlphaFoldDB" id="A0A7C8NLE7"/>
<sequence length="794" mass="88064">MTREDELASFFYINIGYSEIKKSHLEDLYSLQQISSSIMLKGFPVKALVATLFSYGVVADGNGLIGWGITMYDPPCAFACRGVISKCTLLCTPKDGTVNHGTSHHPVSTPPDCFTTDVAFMRTMALCIDTYCPTNGAPSLSKIEDYWYGHLGTGTVGNYKWVPTMSYTEALLAAKEDERNGVKFPNTTTTSVDEHAGHNMLRARVLRRYEDSSTLPIIKSKQPLNVTSMISASDWKSQYNGMVTFETNENGHSTYTIILTLVALLLPVALSLLRFIPGLTRSKGWTYFNSVLNYPAVWGTSHREPVAMIAGGGLVPTRGQAMYITLISILNIVFLAAPYIYLYPQSIFGSRDEQNMSVMGCRAGVLAVGNMVAMFVFSSRNSVLLYITDWSHSTFLLLHRWLGYWTIIQTVLHSILLLAYYVRYGDYAAELASLYWIWGIVATVAAVAIWVFSLLIVRQKAYEFFYITHIILIVLFLVGYYYHIWYRYTYNWGYEIWAFVAIGIWGKDRILRAGQMIYHGWRTAKITNVEGSNGEYIRIDIDGVHSEGVVYLCFPTLAFNFWQTHPFSITSSFARHGPAQRETLTKSTGQDSEKQAEAEITVISPNQSDTASTSSIPPHEVVSRISIIVRTRGGITSRLAARLATAGAELRLPVLIEGPFHSSVSSQLAQCSTVVCIAGGVGITGVLPHLHHFGAPRNGRLYWGIRDTSLNNILATEIADLPASIRVETVVGKRLDVESIIREELASRASNSLVGIVVCGPAGLADEVRRQATDLTRRGATTAPYLLIDEAFSW</sequence>
<dbReference type="SFLD" id="SFLDG01168">
    <property type="entry name" value="Ferric_reductase_subgroup_(FRE"/>
    <property type="match status" value="1"/>
</dbReference>
<evidence type="ECO:0000256" key="1">
    <source>
        <dbReference type="ARBA" id="ARBA00004141"/>
    </source>
</evidence>
<feature type="transmembrane region" description="Helical" evidence="7">
    <location>
        <begin position="321"/>
        <end position="343"/>
    </location>
</feature>
<protein>
    <recommendedName>
        <fullName evidence="8">Ferric oxidoreductase domain-containing protein</fullName>
    </recommendedName>
</protein>
<evidence type="ECO:0000256" key="3">
    <source>
        <dbReference type="ARBA" id="ARBA00022692"/>
    </source>
</evidence>
<feature type="transmembrane region" description="Helical" evidence="7">
    <location>
        <begin position="464"/>
        <end position="482"/>
    </location>
</feature>
<dbReference type="SFLD" id="SFLDS00052">
    <property type="entry name" value="Ferric_Reductase_Domain"/>
    <property type="match status" value="1"/>
</dbReference>
<organism evidence="9 10">
    <name type="scientific">Orbilia oligospora</name>
    <name type="common">Nematode-trapping fungus</name>
    <name type="synonym">Arthrobotrys oligospora</name>
    <dbReference type="NCBI Taxonomy" id="2813651"/>
    <lineage>
        <taxon>Eukaryota</taxon>
        <taxon>Fungi</taxon>
        <taxon>Dikarya</taxon>
        <taxon>Ascomycota</taxon>
        <taxon>Pezizomycotina</taxon>
        <taxon>Orbiliomycetes</taxon>
        <taxon>Orbiliales</taxon>
        <taxon>Orbiliaceae</taxon>
        <taxon>Orbilia</taxon>
    </lineage>
</organism>
<evidence type="ECO:0000256" key="4">
    <source>
        <dbReference type="ARBA" id="ARBA00022989"/>
    </source>
</evidence>
<keyword evidence="6 7" id="KW-0472">Membrane</keyword>
<dbReference type="InterPro" id="IPR051410">
    <property type="entry name" value="Ferric/Cupric_Reductase"/>
</dbReference>
<feature type="transmembrane region" description="Helical" evidence="7">
    <location>
        <begin position="401"/>
        <end position="422"/>
    </location>
</feature>
<dbReference type="CDD" id="cd06186">
    <property type="entry name" value="NOX_Duox_like_FAD_NADP"/>
    <property type="match status" value="1"/>
</dbReference>
<dbReference type="SUPFAM" id="SSF52343">
    <property type="entry name" value="Ferredoxin reductase-like, C-terminal NADP-linked domain"/>
    <property type="match status" value="1"/>
</dbReference>
<dbReference type="GO" id="GO:0015677">
    <property type="term" value="P:copper ion import"/>
    <property type="evidence" value="ECO:0007669"/>
    <property type="project" value="TreeGrafter"/>
</dbReference>
<dbReference type="InterPro" id="IPR013130">
    <property type="entry name" value="Fe3_Rdtase_TM_dom"/>
</dbReference>
<reference evidence="9 10" key="1">
    <citation type="submission" date="2019-06" db="EMBL/GenBank/DDBJ databases">
        <authorList>
            <person name="Palmer J.M."/>
        </authorList>
    </citation>
    <scope>NUCLEOTIDE SEQUENCE [LARGE SCALE GENOMIC DNA]</scope>
    <source>
        <strain evidence="9 10">TWF703</strain>
    </source>
</reference>
<evidence type="ECO:0000313" key="10">
    <source>
        <dbReference type="Proteomes" id="UP000480548"/>
    </source>
</evidence>
<evidence type="ECO:0000256" key="2">
    <source>
        <dbReference type="ARBA" id="ARBA00022448"/>
    </source>
</evidence>
<comment type="caution">
    <text evidence="9">The sequence shown here is derived from an EMBL/GenBank/DDBJ whole genome shotgun (WGS) entry which is preliminary data.</text>
</comment>
<dbReference type="PANTHER" id="PTHR32361">
    <property type="entry name" value="FERRIC/CUPRIC REDUCTASE TRANSMEMBRANE COMPONENT"/>
    <property type="match status" value="1"/>
</dbReference>
<proteinExistence type="predicted"/>
<feature type="transmembrane region" description="Helical" evidence="7">
    <location>
        <begin position="363"/>
        <end position="380"/>
    </location>
</feature>
<dbReference type="GO" id="GO:0005886">
    <property type="term" value="C:plasma membrane"/>
    <property type="evidence" value="ECO:0007669"/>
    <property type="project" value="TreeGrafter"/>
</dbReference>
<evidence type="ECO:0000256" key="5">
    <source>
        <dbReference type="ARBA" id="ARBA00023065"/>
    </source>
</evidence>
<feature type="transmembrane region" description="Helical" evidence="7">
    <location>
        <begin position="434"/>
        <end position="457"/>
    </location>
</feature>
<evidence type="ECO:0000256" key="7">
    <source>
        <dbReference type="SAM" id="Phobius"/>
    </source>
</evidence>
<keyword evidence="5" id="KW-0406">Ion transport</keyword>
<feature type="transmembrane region" description="Helical" evidence="7">
    <location>
        <begin position="255"/>
        <end position="276"/>
    </location>
</feature>
<dbReference type="PANTHER" id="PTHR32361:SF9">
    <property type="entry name" value="FERRIC REDUCTASE TRANSMEMBRANE COMPONENT 3-RELATED"/>
    <property type="match status" value="1"/>
</dbReference>
<name>A0A7C8NLE7_ORBOL</name>
<keyword evidence="4 7" id="KW-1133">Transmembrane helix</keyword>
<feature type="domain" description="Ferric oxidoreductase" evidence="8">
    <location>
        <begin position="363"/>
        <end position="479"/>
    </location>
</feature>
<dbReference type="GO" id="GO:0006826">
    <property type="term" value="P:iron ion transport"/>
    <property type="evidence" value="ECO:0007669"/>
    <property type="project" value="TreeGrafter"/>
</dbReference>
<dbReference type="EMBL" id="WIQZ01000103">
    <property type="protein sequence ID" value="KAF3124106.1"/>
    <property type="molecule type" value="Genomic_DNA"/>
</dbReference>
<dbReference type="GO" id="GO:0006879">
    <property type="term" value="P:intracellular iron ion homeostasis"/>
    <property type="evidence" value="ECO:0007669"/>
    <property type="project" value="TreeGrafter"/>
</dbReference>
<keyword evidence="2" id="KW-0813">Transport</keyword>
<dbReference type="Proteomes" id="UP000480548">
    <property type="component" value="Unassembled WGS sequence"/>
</dbReference>